<sequence>MSQWTIEGPDRITVDEDVRTVHVRIIDGAVNVVAAEGPARLEVGELKGEPLHVTLVDGVLTVTYKDLNSWSDFGDVLKSVDSVKGFFSSLKRRRSASVTLTAPAGTEVKVGTVSADTTVSGFAEHVSAQSANGDVTLVGLAGRTSANTVSGDVDVQSVAGQLRLNTVSGQLTVVAGTADKVLANAVTGAVTLDLDVVNPTDIKVTTVSGPVGIRLPSLADTKVEAGTNSGDISSTFDQLKVGGTWGAKRLSGQLGDGQGSLSVTTVSGAVTVLRRPEAEDDGPVLVKELPAGPKPEKDAGNGPDLTKEA</sequence>
<gene>
    <name evidence="3" type="ORF">ACFP0N_34220</name>
</gene>
<protein>
    <submittedName>
        <fullName evidence="3">DUF4097 domain-containing protein</fullName>
    </submittedName>
</protein>
<name>A0ABW1F6K9_9ACTN</name>
<dbReference type="RefSeq" id="WP_313765508.1">
    <property type="nucleotide sequence ID" value="NZ_BAAAVH010000002.1"/>
</dbReference>
<dbReference type="Pfam" id="PF13349">
    <property type="entry name" value="DUF4097"/>
    <property type="match status" value="1"/>
</dbReference>
<accession>A0ABW1F6K9</accession>
<reference evidence="4" key="1">
    <citation type="journal article" date="2019" name="Int. J. Syst. Evol. Microbiol.">
        <title>The Global Catalogue of Microorganisms (GCM) 10K type strain sequencing project: providing services to taxonomists for standard genome sequencing and annotation.</title>
        <authorList>
            <consortium name="The Broad Institute Genomics Platform"/>
            <consortium name="The Broad Institute Genome Sequencing Center for Infectious Disease"/>
            <person name="Wu L."/>
            <person name="Ma J."/>
        </authorList>
    </citation>
    <scope>NUCLEOTIDE SEQUENCE [LARGE SCALE GENOMIC DNA]</scope>
    <source>
        <strain evidence="4">CGMCC 4.1469</strain>
    </source>
</reference>
<feature type="domain" description="DUF4097" evidence="2">
    <location>
        <begin position="55"/>
        <end position="272"/>
    </location>
</feature>
<comment type="caution">
    <text evidence="3">The sequence shown here is derived from an EMBL/GenBank/DDBJ whole genome shotgun (WGS) entry which is preliminary data.</text>
</comment>
<evidence type="ECO:0000259" key="2">
    <source>
        <dbReference type="Pfam" id="PF13349"/>
    </source>
</evidence>
<evidence type="ECO:0000313" key="3">
    <source>
        <dbReference type="EMBL" id="MFC5890032.1"/>
    </source>
</evidence>
<evidence type="ECO:0000256" key="1">
    <source>
        <dbReference type="SAM" id="MobiDB-lite"/>
    </source>
</evidence>
<proteinExistence type="predicted"/>
<organism evidence="3 4">
    <name type="scientific">Kitasatospora aburaviensis</name>
    <dbReference type="NCBI Taxonomy" id="67265"/>
    <lineage>
        <taxon>Bacteria</taxon>
        <taxon>Bacillati</taxon>
        <taxon>Actinomycetota</taxon>
        <taxon>Actinomycetes</taxon>
        <taxon>Kitasatosporales</taxon>
        <taxon>Streptomycetaceae</taxon>
        <taxon>Kitasatospora</taxon>
    </lineage>
</organism>
<keyword evidence="4" id="KW-1185">Reference proteome</keyword>
<evidence type="ECO:0000313" key="4">
    <source>
        <dbReference type="Proteomes" id="UP001596067"/>
    </source>
</evidence>
<dbReference type="InterPro" id="IPR025164">
    <property type="entry name" value="Toastrack_DUF4097"/>
</dbReference>
<feature type="region of interest" description="Disordered" evidence="1">
    <location>
        <begin position="275"/>
        <end position="309"/>
    </location>
</feature>
<feature type="compositionally biased region" description="Basic and acidic residues" evidence="1">
    <location>
        <begin position="294"/>
        <end position="309"/>
    </location>
</feature>
<dbReference type="Proteomes" id="UP001596067">
    <property type="component" value="Unassembled WGS sequence"/>
</dbReference>
<dbReference type="EMBL" id="JBHSOD010000070">
    <property type="protein sequence ID" value="MFC5890032.1"/>
    <property type="molecule type" value="Genomic_DNA"/>
</dbReference>